<dbReference type="VEuPathDB" id="CryptoDB:GNI_015980"/>
<gene>
    <name evidence="1" type="ORF">GNI_015980</name>
</gene>
<dbReference type="RefSeq" id="XP_011128978.1">
    <property type="nucleotide sequence ID" value="XM_011130676.1"/>
</dbReference>
<dbReference type="GeneID" id="22910842"/>
<dbReference type="Proteomes" id="UP000019763">
    <property type="component" value="Unassembled WGS sequence"/>
</dbReference>
<dbReference type="OrthoDB" id="2321600at2759"/>
<sequence length="538" mass="59145">MEWSALEIPTTLSANDAETVYHGLSFLRSTSVPVPEGATDLLDALRLLAPTHSAVADPMIKILAPVVTPPRRKTDQAHEKSNKASAEAFKYDGGADIDAWPVSQFFGMLSSCGGQDGILSIVQSSGSGKSRYVADIAQETLVFYASLAKSESAYPPKTVIGEALLTCKTSTEVIGVLAVWVARARDMLSKEGLASHKLSEWNTWQRQAHDLTDVTEILNRAHVLNPTIATLEEALASLPVSPSVMRYSPHILFCFDEARITLETRVTIDEPDIAGDASKPNEKLSLFRCLRRIVRLLRSRKERARIPLCWGLFLDTLSRVQNFLPAAHLDPSDRPSLDDKDWCMPALPCVVPLCAPTVKLECHTYRSITQDGFIVRFGRPIWAAYYGTVSAGQLEALAEKKILYDCGPEGWFAAGAMLASILVTPTFTFAERLVNFHSAFLLAMDSDRLRHCIDYRSEPYVSKVLLASHFNIRHPDKVVKVLEAVAGTVQMGLVNEGENGEVAARLILLLCVDATKRWSGKDLITRLVGRKLASEANA</sequence>
<feature type="non-terminal residue" evidence="1">
    <location>
        <position position="538"/>
    </location>
</feature>
<accession>A0A023BCB9</accession>
<proteinExistence type="predicted"/>
<comment type="caution">
    <text evidence="1">The sequence shown here is derived from an EMBL/GenBank/DDBJ whole genome shotgun (WGS) entry which is preliminary data.</text>
</comment>
<dbReference type="EMBL" id="AFNH02000117">
    <property type="protein sequence ID" value="EZG82702.1"/>
    <property type="molecule type" value="Genomic_DNA"/>
</dbReference>
<reference evidence="1" key="1">
    <citation type="submission" date="2013-12" db="EMBL/GenBank/DDBJ databases">
        <authorList>
            <person name="Omoto C.K."/>
            <person name="Sibley D."/>
            <person name="Venepally P."/>
            <person name="Hadjithomas M."/>
            <person name="Karamycheva S."/>
            <person name="Brunk B."/>
            <person name="Roos D."/>
            <person name="Caler E."/>
            <person name="Lorenzi H."/>
        </authorList>
    </citation>
    <scope>NUCLEOTIDE SEQUENCE</scope>
</reference>
<evidence type="ECO:0000313" key="1">
    <source>
        <dbReference type="EMBL" id="EZG82702.1"/>
    </source>
</evidence>
<evidence type="ECO:0000313" key="2">
    <source>
        <dbReference type="Proteomes" id="UP000019763"/>
    </source>
</evidence>
<name>A0A023BCB9_GRENI</name>
<keyword evidence="2" id="KW-1185">Reference proteome</keyword>
<organism evidence="1 2">
    <name type="scientific">Gregarina niphandrodes</name>
    <name type="common">Septate eugregarine</name>
    <dbReference type="NCBI Taxonomy" id="110365"/>
    <lineage>
        <taxon>Eukaryota</taxon>
        <taxon>Sar</taxon>
        <taxon>Alveolata</taxon>
        <taxon>Apicomplexa</taxon>
        <taxon>Conoidasida</taxon>
        <taxon>Gregarinasina</taxon>
        <taxon>Eugregarinorida</taxon>
        <taxon>Gregarinidae</taxon>
        <taxon>Gregarina</taxon>
    </lineage>
</organism>
<dbReference type="PANTHER" id="PTHR33266:SF1">
    <property type="entry name" value="F-BOX DOMAIN-CONTAINING PROTEIN"/>
    <property type="match status" value="1"/>
</dbReference>
<protein>
    <submittedName>
        <fullName evidence="1">Uncharacterized protein</fullName>
    </submittedName>
</protein>
<dbReference type="PANTHER" id="PTHR33266">
    <property type="entry name" value="CHROMOSOME 15, WHOLE GENOME SHOTGUN SEQUENCE"/>
    <property type="match status" value="1"/>
</dbReference>
<dbReference type="AlphaFoldDB" id="A0A023BCB9"/>